<protein>
    <submittedName>
        <fullName evidence="1">Uncharacterized protein</fullName>
    </submittedName>
</protein>
<evidence type="ECO:0000313" key="2">
    <source>
        <dbReference type="Proteomes" id="UP001057402"/>
    </source>
</evidence>
<organism evidence="1 2">
    <name type="scientific">Melastoma candidum</name>
    <dbReference type="NCBI Taxonomy" id="119954"/>
    <lineage>
        <taxon>Eukaryota</taxon>
        <taxon>Viridiplantae</taxon>
        <taxon>Streptophyta</taxon>
        <taxon>Embryophyta</taxon>
        <taxon>Tracheophyta</taxon>
        <taxon>Spermatophyta</taxon>
        <taxon>Magnoliopsida</taxon>
        <taxon>eudicotyledons</taxon>
        <taxon>Gunneridae</taxon>
        <taxon>Pentapetalae</taxon>
        <taxon>rosids</taxon>
        <taxon>malvids</taxon>
        <taxon>Myrtales</taxon>
        <taxon>Melastomataceae</taxon>
        <taxon>Melastomatoideae</taxon>
        <taxon>Melastomateae</taxon>
        <taxon>Melastoma</taxon>
    </lineage>
</organism>
<dbReference type="EMBL" id="CM042886">
    <property type="protein sequence ID" value="KAI4340281.1"/>
    <property type="molecule type" value="Genomic_DNA"/>
</dbReference>
<comment type="caution">
    <text evidence="1">The sequence shown here is derived from an EMBL/GenBank/DDBJ whole genome shotgun (WGS) entry which is preliminary data.</text>
</comment>
<accession>A0ACB9NW14</accession>
<name>A0ACB9NW14_9MYRT</name>
<evidence type="ECO:0000313" key="1">
    <source>
        <dbReference type="EMBL" id="KAI4340281.1"/>
    </source>
</evidence>
<keyword evidence="2" id="KW-1185">Reference proteome</keyword>
<gene>
    <name evidence="1" type="ORF">MLD38_025133</name>
</gene>
<proteinExistence type="predicted"/>
<sequence>MFRRSEDFKGIELHRMAEELLSRLETESFPPSEACSVIMKFFAGVDSKLAFYDHRVLPDLWIPPTRQSLSKDSTIPLHSSYTRPPILHREMPENFRKEGMKSSLSKERDLEDDFMTMMRKNGFNSLESMIKIKEAEARMFQSRADDARREAEGYKQMIQAKFTKLDEEYARKMSDLCVHEVEERRRKKLDELQLLENSHCDYQKMKMRMQSEITGLIERMEATRKQWG</sequence>
<reference evidence="2" key="1">
    <citation type="journal article" date="2023" name="Front. Plant Sci.">
        <title>Chromosomal-level genome assembly of Melastoma candidum provides insights into trichome evolution.</title>
        <authorList>
            <person name="Zhong Y."/>
            <person name="Wu W."/>
            <person name="Sun C."/>
            <person name="Zou P."/>
            <person name="Liu Y."/>
            <person name="Dai S."/>
            <person name="Zhou R."/>
        </authorList>
    </citation>
    <scope>NUCLEOTIDE SEQUENCE [LARGE SCALE GENOMIC DNA]</scope>
</reference>
<dbReference type="Proteomes" id="UP001057402">
    <property type="component" value="Chromosome 7"/>
</dbReference>